<dbReference type="SUPFAM" id="SSF52499">
    <property type="entry name" value="Isochorismatase-like hydrolases"/>
    <property type="match status" value="1"/>
</dbReference>
<dbReference type="PANTHER" id="PTHR43540">
    <property type="entry name" value="PEROXYUREIDOACRYLATE/UREIDOACRYLATE AMIDOHYDROLASE-RELATED"/>
    <property type="match status" value="1"/>
</dbReference>
<organism evidence="3 4">
    <name type="scientific">Methanobacterium spitsbergense</name>
    <dbReference type="NCBI Taxonomy" id="2874285"/>
    <lineage>
        <taxon>Archaea</taxon>
        <taxon>Methanobacteriati</taxon>
        <taxon>Methanobacteriota</taxon>
        <taxon>Methanomada group</taxon>
        <taxon>Methanobacteria</taxon>
        <taxon>Methanobacteriales</taxon>
        <taxon>Methanobacteriaceae</taxon>
        <taxon>Methanobacterium</taxon>
    </lineage>
</organism>
<evidence type="ECO:0000259" key="2">
    <source>
        <dbReference type="Pfam" id="PF00857"/>
    </source>
</evidence>
<dbReference type="InterPro" id="IPR000868">
    <property type="entry name" value="Isochorismatase-like_dom"/>
</dbReference>
<evidence type="ECO:0000256" key="1">
    <source>
        <dbReference type="ARBA" id="ARBA00022801"/>
    </source>
</evidence>
<protein>
    <submittedName>
        <fullName evidence="3">Cysteine hydrolase</fullName>
    </submittedName>
</protein>
<keyword evidence="1 3" id="KW-0378">Hydrolase</keyword>
<accession>A0A8T5UM29</accession>
<dbReference type="InterPro" id="IPR036380">
    <property type="entry name" value="Isochorismatase-like_sf"/>
</dbReference>
<dbReference type="Pfam" id="PF00857">
    <property type="entry name" value="Isochorismatase"/>
    <property type="match status" value="1"/>
</dbReference>
<feature type="domain" description="Isochorismatase-like" evidence="2">
    <location>
        <begin position="4"/>
        <end position="145"/>
    </location>
</feature>
<proteinExistence type="predicted"/>
<name>A0A8T5UM29_9EURY</name>
<dbReference type="EMBL" id="JAIOUQ010000003">
    <property type="protein sequence ID" value="MBZ2164928.1"/>
    <property type="molecule type" value="Genomic_DNA"/>
</dbReference>
<sequence>MKRALLIIDVQNEYFTGKLPIKYHDNSFNNILIAMDIAKFQKIPIVLIQHTNPSDASTFAFGSDGWNIQSQIASKHHETLIEKTLPGSFTKTNLEDWLKKHDIDSVTITGYMTQMCCDTTARQAFDLGFNVEFLSDATGTLDVFNYAGYVSAEELHRSILITQAMKFSKVLKVDEWIKTLKNNNTNY</sequence>
<evidence type="ECO:0000313" key="4">
    <source>
        <dbReference type="Proteomes" id="UP000825933"/>
    </source>
</evidence>
<reference evidence="4" key="1">
    <citation type="journal article" date="2022" name="Microbiol. Resour. Announc.">
        <title>Draft Genome Sequence of a Methanogenic Archaeon from West Spitsbergen Permafrost.</title>
        <authorList>
            <person name="Trubitsyn V."/>
            <person name="Rivkina E."/>
            <person name="Shcherbakova V."/>
        </authorList>
    </citation>
    <scope>NUCLEOTIDE SEQUENCE [LARGE SCALE GENOMIC DNA]</scope>
    <source>
        <strain evidence="4">VT</strain>
    </source>
</reference>
<dbReference type="AlphaFoldDB" id="A0A8T5UM29"/>
<gene>
    <name evidence="3" type="ORF">K8N75_02540</name>
</gene>
<evidence type="ECO:0000313" key="3">
    <source>
        <dbReference type="EMBL" id="MBZ2164928.1"/>
    </source>
</evidence>
<dbReference type="GO" id="GO:0016787">
    <property type="term" value="F:hydrolase activity"/>
    <property type="evidence" value="ECO:0007669"/>
    <property type="project" value="UniProtKB-KW"/>
</dbReference>
<dbReference type="PANTHER" id="PTHR43540:SF6">
    <property type="entry name" value="ISOCHORISMATASE-LIKE DOMAIN-CONTAINING PROTEIN"/>
    <property type="match status" value="1"/>
</dbReference>
<dbReference type="InterPro" id="IPR050272">
    <property type="entry name" value="Isochorismatase-like_hydrls"/>
</dbReference>
<keyword evidence="4" id="KW-1185">Reference proteome</keyword>
<dbReference type="Proteomes" id="UP000825933">
    <property type="component" value="Unassembled WGS sequence"/>
</dbReference>
<dbReference type="CDD" id="cd01014">
    <property type="entry name" value="nicotinamidase_related"/>
    <property type="match status" value="1"/>
</dbReference>
<dbReference type="Gene3D" id="3.40.50.850">
    <property type="entry name" value="Isochorismatase-like"/>
    <property type="match status" value="1"/>
</dbReference>
<comment type="caution">
    <text evidence="3">The sequence shown here is derived from an EMBL/GenBank/DDBJ whole genome shotgun (WGS) entry which is preliminary data.</text>
</comment>